<dbReference type="InterPro" id="IPR000757">
    <property type="entry name" value="Beta-glucanase-like"/>
</dbReference>
<protein>
    <recommendedName>
        <fullName evidence="2">GH16 domain-containing protein</fullName>
    </recommendedName>
</protein>
<gene>
    <name evidence="3" type="ORF">GCM10009430_02610</name>
</gene>
<dbReference type="InterPro" id="IPR013320">
    <property type="entry name" value="ConA-like_dom_sf"/>
</dbReference>
<comment type="similarity">
    <text evidence="1">Belongs to the glycosyl hydrolase 16 family.</text>
</comment>
<feature type="domain" description="GH16" evidence="2">
    <location>
        <begin position="159"/>
        <end position="442"/>
    </location>
</feature>
<dbReference type="Pfam" id="PF17963">
    <property type="entry name" value="Big_9"/>
    <property type="match status" value="1"/>
</dbReference>
<dbReference type="PROSITE" id="PS51762">
    <property type="entry name" value="GH16_2"/>
    <property type="match status" value="1"/>
</dbReference>
<dbReference type="SUPFAM" id="SSF49899">
    <property type="entry name" value="Concanavalin A-like lectins/glucanases"/>
    <property type="match status" value="1"/>
</dbReference>
<dbReference type="Gene3D" id="2.60.120.200">
    <property type="match status" value="1"/>
</dbReference>
<proteinExistence type="inferred from homology"/>
<evidence type="ECO:0000313" key="3">
    <source>
        <dbReference type="EMBL" id="GAA0712318.1"/>
    </source>
</evidence>
<keyword evidence="4" id="KW-1185">Reference proteome</keyword>
<evidence type="ECO:0000313" key="4">
    <source>
        <dbReference type="Proteomes" id="UP001501758"/>
    </source>
</evidence>
<sequence length="442" mass="49993">MKSSLDKKVELIKKKKKMFKKLYSQIDLRIVPIVAFAMVMSNCSNEDSKPDTNSMDSEPVAVNDTLTVEEDSSSGEANRINVSTNDIIGENGGDGDDYSISTEPSNGTLTEISDGVFEYIPNYNYDGTDRFTYIITDADGDEATASVSITVNPFVPTADDFNNINPDLPSFVSIDDTTPLDKKWVKMEAMSDEFDVWDANKWFKSTWNYGVPVFMSNSNENSGVANGNLWIKATLNESNPEQRWFQTARIHSREKTSYPMYTEARIKTAHISAYNTYWLNNGDISDRDEIDIIENNSKPSCNCQPDFPTTMNSQYFHADSNLTPVTIRNKGNYSNNNLSDANPLKGVQWNEEYHVVGVWWKDNKNVQFYLDGEPAGSVVVGNHETGDNFPSRVFTRDLEIIFDLWTNEADWLGGLPPKSDLGDDTINTMRVDWVRTWKLEDK</sequence>
<reference evidence="4" key="1">
    <citation type="journal article" date="2019" name="Int. J. Syst. Evol. Microbiol.">
        <title>The Global Catalogue of Microorganisms (GCM) 10K type strain sequencing project: providing services to taxonomists for standard genome sequencing and annotation.</title>
        <authorList>
            <consortium name="The Broad Institute Genomics Platform"/>
            <consortium name="The Broad Institute Genome Sequencing Center for Infectious Disease"/>
            <person name="Wu L."/>
            <person name="Ma J."/>
        </authorList>
    </citation>
    <scope>NUCLEOTIDE SEQUENCE [LARGE SCALE GENOMIC DNA]</scope>
    <source>
        <strain evidence="4">JCM 15974</strain>
    </source>
</reference>
<dbReference type="RefSeq" id="WP_343909736.1">
    <property type="nucleotide sequence ID" value="NZ_BAAAGE010000001.1"/>
</dbReference>
<dbReference type="EMBL" id="BAAAGE010000001">
    <property type="protein sequence ID" value="GAA0712318.1"/>
    <property type="molecule type" value="Genomic_DNA"/>
</dbReference>
<dbReference type="Proteomes" id="UP001501758">
    <property type="component" value="Unassembled WGS sequence"/>
</dbReference>
<dbReference type="Gene3D" id="2.60.40.3440">
    <property type="match status" value="1"/>
</dbReference>
<organism evidence="3 4">
    <name type="scientific">Aquimarina litoralis</name>
    <dbReference type="NCBI Taxonomy" id="584605"/>
    <lineage>
        <taxon>Bacteria</taxon>
        <taxon>Pseudomonadati</taxon>
        <taxon>Bacteroidota</taxon>
        <taxon>Flavobacteriia</taxon>
        <taxon>Flavobacteriales</taxon>
        <taxon>Flavobacteriaceae</taxon>
        <taxon>Aquimarina</taxon>
    </lineage>
</organism>
<comment type="caution">
    <text evidence="3">The sequence shown here is derived from an EMBL/GenBank/DDBJ whole genome shotgun (WGS) entry which is preliminary data.</text>
</comment>
<evidence type="ECO:0000259" key="2">
    <source>
        <dbReference type="PROSITE" id="PS51762"/>
    </source>
</evidence>
<accession>A0ABP3TPG1</accession>
<evidence type="ECO:0000256" key="1">
    <source>
        <dbReference type="ARBA" id="ARBA00006865"/>
    </source>
</evidence>
<name>A0ABP3TPG1_9FLAO</name>